<dbReference type="AlphaFoldDB" id="A0A498LK51"/>
<feature type="region of interest" description="Disordered" evidence="1">
    <location>
        <begin position="1"/>
        <end position="23"/>
    </location>
</feature>
<name>A0A498LK51_LABRO</name>
<gene>
    <name evidence="3" type="ORF">ROHU_025975</name>
    <name evidence="2" type="ORF">ROHU_032093</name>
</gene>
<sequence length="222" mass="25418">MQLPRGSAETRAEAMSRRRARGGLLMTSRADIISADGRGPLEGVRPARNDRNRIKKHESYIKRAEDFIQMRTVSRGFSDSPLTSRFRTGTVKAQPQIRSRLNLKRPFKRTPEEISIRQTEELHLSSIHRKGHEFERNGAFRAHIYPSFVAACSEPVSFLLKSDQSRSVSTPSLRRPERSVLFACDGQRCRSYITAEKRSDWSRSGWTHPCQCVRRKIMTSSA</sequence>
<dbReference type="EMBL" id="QBIY01013335">
    <property type="protein sequence ID" value="RXN07893.1"/>
    <property type="molecule type" value="Genomic_DNA"/>
</dbReference>
<protein>
    <submittedName>
        <fullName evidence="2">Uncharacterized protein</fullName>
    </submittedName>
</protein>
<comment type="caution">
    <text evidence="2">The sequence shown here is derived from an EMBL/GenBank/DDBJ whole genome shotgun (WGS) entry which is preliminary data.</text>
</comment>
<dbReference type="EMBL" id="QBIY01012698">
    <property type="protein sequence ID" value="RXN18835.1"/>
    <property type="molecule type" value="Genomic_DNA"/>
</dbReference>
<evidence type="ECO:0000256" key="1">
    <source>
        <dbReference type="SAM" id="MobiDB-lite"/>
    </source>
</evidence>
<keyword evidence="4" id="KW-1185">Reference proteome</keyword>
<evidence type="ECO:0000313" key="4">
    <source>
        <dbReference type="Proteomes" id="UP000290572"/>
    </source>
</evidence>
<accession>A0A498LK51</accession>
<proteinExistence type="predicted"/>
<dbReference type="Proteomes" id="UP000290572">
    <property type="component" value="Unassembled WGS sequence"/>
</dbReference>
<organism evidence="2 4">
    <name type="scientific">Labeo rohita</name>
    <name type="common">Indian major carp</name>
    <name type="synonym">Cyprinus rohita</name>
    <dbReference type="NCBI Taxonomy" id="84645"/>
    <lineage>
        <taxon>Eukaryota</taxon>
        <taxon>Metazoa</taxon>
        <taxon>Chordata</taxon>
        <taxon>Craniata</taxon>
        <taxon>Vertebrata</taxon>
        <taxon>Euteleostomi</taxon>
        <taxon>Actinopterygii</taxon>
        <taxon>Neopterygii</taxon>
        <taxon>Teleostei</taxon>
        <taxon>Ostariophysi</taxon>
        <taxon>Cypriniformes</taxon>
        <taxon>Cyprinidae</taxon>
        <taxon>Labeoninae</taxon>
        <taxon>Labeonini</taxon>
        <taxon>Labeo</taxon>
    </lineage>
</organism>
<evidence type="ECO:0000313" key="3">
    <source>
        <dbReference type="EMBL" id="RXN18835.1"/>
    </source>
</evidence>
<reference evidence="2 4" key="1">
    <citation type="submission" date="2018-03" db="EMBL/GenBank/DDBJ databases">
        <title>Draft genome sequence of Rohu Carp (Labeo rohita).</title>
        <authorList>
            <person name="Das P."/>
            <person name="Kushwaha B."/>
            <person name="Joshi C.G."/>
            <person name="Kumar D."/>
            <person name="Nagpure N.S."/>
            <person name="Sahoo L."/>
            <person name="Das S.P."/>
            <person name="Bit A."/>
            <person name="Patnaik S."/>
            <person name="Meher P.K."/>
            <person name="Jayasankar P."/>
            <person name="Koringa P.G."/>
            <person name="Patel N.V."/>
            <person name="Hinsu A.T."/>
            <person name="Kumar R."/>
            <person name="Pandey M."/>
            <person name="Agarwal S."/>
            <person name="Srivastava S."/>
            <person name="Singh M."/>
            <person name="Iquebal M.A."/>
            <person name="Jaiswal S."/>
            <person name="Angadi U.B."/>
            <person name="Kumar N."/>
            <person name="Raza M."/>
            <person name="Shah T.M."/>
            <person name="Rai A."/>
            <person name="Jena J.K."/>
        </authorList>
    </citation>
    <scope>NUCLEOTIDE SEQUENCE [LARGE SCALE GENOMIC DNA]</scope>
    <source>
        <strain evidence="2">DASCIFA01</strain>
        <tissue evidence="2">Testis</tissue>
    </source>
</reference>
<evidence type="ECO:0000313" key="2">
    <source>
        <dbReference type="EMBL" id="RXN07893.1"/>
    </source>
</evidence>